<sequence>MKTTVRLRFVWFALLLSATLFTGCKKENVDPVAPADLADRVAGTYKYAELSSNGQTLPADETNLKGTITISRQTATTVRMVFAISLKNGNPFLDDTFDDVEVSETGNEILYEVDGQTFARGKGNAISINGRDSANKAFTLTAKK</sequence>
<dbReference type="RefSeq" id="WP_119667970.1">
    <property type="nucleotide sequence ID" value="NZ_QXED01000003.1"/>
</dbReference>
<accession>A0A418MBL7</accession>
<evidence type="ECO:0000313" key="3">
    <source>
        <dbReference type="Proteomes" id="UP000283523"/>
    </source>
</evidence>
<name>A0A418MBL7_9BACT</name>
<organism evidence="2 3">
    <name type="scientific">Fibrisoma montanum</name>
    <dbReference type="NCBI Taxonomy" id="2305895"/>
    <lineage>
        <taxon>Bacteria</taxon>
        <taxon>Pseudomonadati</taxon>
        <taxon>Bacteroidota</taxon>
        <taxon>Cytophagia</taxon>
        <taxon>Cytophagales</taxon>
        <taxon>Spirosomataceae</taxon>
        <taxon>Fibrisoma</taxon>
    </lineage>
</organism>
<keyword evidence="3" id="KW-1185">Reference proteome</keyword>
<dbReference type="Proteomes" id="UP000283523">
    <property type="component" value="Unassembled WGS sequence"/>
</dbReference>
<gene>
    <name evidence="2" type="ORF">DYU11_12325</name>
</gene>
<feature type="chain" id="PRO_5019189240" description="Lipocalin-like domain-containing protein" evidence="1">
    <location>
        <begin position="23"/>
        <end position="144"/>
    </location>
</feature>
<dbReference type="AlphaFoldDB" id="A0A418MBL7"/>
<proteinExistence type="predicted"/>
<evidence type="ECO:0000313" key="2">
    <source>
        <dbReference type="EMBL" id="RIV23754.1"/>
    </source>
</evidence>
<comment type="caution">
    <text evidence="2">The sequence shown here is derived from an EMBL/GenBank/DDBJ whole genome shotgun (WGS) entry which is preliminary data.</text>
</comment>
<reference evidence="2 3" key="1">
    <citation type="submission" date="2018-08" db="EMBL/GenBank/DDBJ databases">
        <title>Fibrisoma montanum sp. nov., isolated from Danxia mountain soil.</title>
        <authorList>
            <person name="Huang Y."/>
        </authorList>
    </citation>
    <scope>NUCLEOTIDE SEQUENCE [LARGE SCALE GENOMIC DNA]</scope>
    <source>
        <strain evidence="2 3">HYT19</strain>
    </source>
</reference>
<keyword evidence="1" id="KW-0732">Signal</keyword>
<dbReference type="OrthoDB" id="953872at2"/>
<dbReference type="PROSITE" id="PS51257">
    <property type="entry name" value="PROKAR_LIPOPROTEIN"/>
    <property type="match status" value="1"/>
</dbReference>
<dbReference type="EMBL" id="QXED01000003">
    <property type="protein sequence ID" value="RIV23754.1"/>
    <property type="molecule type" value="Genomic_DNA"/>
</dbReference>
<evidence type="ECO:0000256" key="1">
    <source>
        <dbReference type="SAM" id="SignalP"/>
    </source>
</evidence>
<protein>
    <recommendedName>
        <fullName evidence="4">Lipocalin-like domain-containing protein</fullName>
    </recommendedName>
</protein>
<evidence type="ECO:0008006" key="4">
    <source>
        <dbReference type="Google" id="ProtNLM"/>
    </source>
</evidence>
<feature type="signal peptide" evidence="1">
    <location>
        <begin position="1"/>
        <end position="22"/>
    </location>
</feature>